<feature type="non-terminal residue" evidence="2">
    <location>
        <position position="109"/>
    </location>
</feature>
<dbReference type="Proteomes" id="UP000601435">
    <property type="component" value="Unassembled WGS sequence"/>
</dbReference>
<evidence type="ECO:0000256" key="1">
    <source>
        <dbReference type="SAM" id="MobiDB-lite"/>
    </source>
</evidence>
<dbReference type="EMBL" id="CAJNJA010097468">
    <property type="protein sequence ID" value="CAE7942701.1"/>
    <property type="molecule type" value="Genomic_DNA"/>
</dbReference>
<organism evidence="2 3">
    <name type="scientific">Symbiodinium necroappetens</name>
    <dbReference type="NCBI Taxonomy" id="1628268"/>
    <lineage>
        <taxon>Eukaryota</taxon>
        <taxon>Sar</taxon>
        <taxon>Alveolata</taxon>
        <taxon>Dinophyceae</taxon>
        <taxon>Suessiales</taxon>
        <taxon>Symbiodiniaceae</taxon>
        <taxon>Symbiodinium</taxon>
    </lineage>
</organism>
<feature type="compositionally biased region" description="Basic and acidic residues" evidence="1">
    <location>
        <begin position="74"/>
        <end position="97"/>
    </location>
</feature>
<accession>A0A813CDB1</accession>
<name>A0A813CDB1_9DINO</name>
<comment type="caution">
    <text evidence="2">The sequence shown here is derived from an EMBL/GenBank/DDBJ whole genome shotgun (WGS) entry which is preliminary data.</text>
</comment>
<sequence>MAHRKVSSRDIECSWCSQLTSDMDSDDDFPDVDEIQWLKLMYATKENKDWRQEAHDKAERLWMLQRRARIYEARENQKEAQKAVRDEPKTPASERDVAWAQRRHKLKQR</sequence>
<dbReference type="AlphaFoldDB" id="A0A813CDB1"/>
<protein>
    <submittedName>
        <fullName evidence="2">Guk1 protein</fullName>
    </submittedName>
</protein>
<feature type="region of interest" description="Disordered" evidence="1">
    <location>
        <begin position="74"/>
        <end position="109"/>
    </location>
</feature>
<keyword evidence="3" id="KW-1185">Reference proteome</keyword>
<reference evidence="2" key="1">
    <citation type="submission" date="2021-02" db="EMBL/GenBank/DDBJ databases">
        <authorList>
            <person name="Dougan E. K."/>
            <person name="Rhodes N."/>
            <person name="Thang M."/>
            <person name="Chan C."/>
        </authorList>
    </citation>
    <scope>NUCLEOTIDE SEQUENCE</scope>
</reference>
<proteinExistence type="predicted"/>
<gene>
    <name evidence="2" type="primary">guk1</name>
    <name evidence="2" type="ORF">SNEC2469_LOCUS34763</name>
</gene>
<evidence type="ECO:0000313" key="3">
    <source>
        <dbReference type="Proteomes" id="UP000601435"/>
    </source>
</evidence>
<evidence type="ECO:0000313" key="2">
    <source>
        <dbReference type="EMBL" id="CAE7942701.1"/>
    </source>
</evidence>